<feature type="region of interest" description="Disordered" evidence="1">
    <location>
        <begin position="339"/>
        <end position="358"/>
    </location>
</feature>
<dbReference type="AlphaFoldDB" id="A0A7J6CKE4"/>
<evidence type="ECO:0000256" key="1">
    <source>
        <dbReference type="SAM" id="MobiDB-lite"/>
    </source>
</evidence>
<proteinExistence type="predicted"/>
<sequence length="449" mass="51671">MKMLFSRISNLPFLDGTDDMYTTTNKRHFKVADTTTVVSKRDLILQPVSPDFQHRDQNYLGKKHQTETALSFPPRPPAAVTQPKLTHLTMLSTNFKLHSDDSCGDFETTQSEFKPLPMCTAKIIRPITAVMISQPEGKYPEPTYRASYIKHKVSRIPRAKQPAKTGVGSSLIMDRRDRYRSSYHEQFQYRWSPRPPLSKEKQQIQCSSVAMGDHEKTLDKLTMYSTSFRQSDGHSSAEFKEFLLPKINKSRPINLREVPDNIWTTALFEDFHAYKGGIIHLERRCPTLSSVFKGEILMGNKERPSTTNQCFFPKIKRSQFPVHVDGAGIGTLSNVKFGRPDLDGRTTQEQFPSKELVRPKPPIYPPSHVLCEQEPDRMLATMQKDFVPLNSKRQKMSPSQLQQVKDSCIRPWHSEHDFRTTHNKVIVPKPYCKAFLEKPLLQHISHMPF</sequence>
<dbReference type="PANTHER" id="PTHR34828:SF1">
    <property type="entry name" value="TESTIS-EXPRESSED PROTEIN 45"/>
    <property type="match status" value="1"/>
</dbReference>
<dbReference type="EMBL" id="JAAMOB010000011">
    <property type="protein sequence ID" value="KAF4107626.1"/>
    <property type="molecule type" value="Genomic_DNA"/>
</dbReference>
<dbReference type="PANTHER" id="PTHR34828">
    <property type="entry name" value="TESTIS-EXPRESSED PROTEIN 45"/>
    <property type="match status" value="1"/>
</dbReference>
<dbReference type="Proteomes" id="UP000579812">
    <property type="component" value="Unassembled WGS sequence"/>
</dbReference>
<dbReference type="OrthoDB" id="6151791at2759"/>
<accession>A0A7J6CKE4</accession>
<gene>
    <name evidence="2" type="ORF">G5714_011990</name>
</gene>
<reference evidence="2 3" key="1">
    <citation type="submission" date="2020-04" db="EMBL/GenBank/DDBJ databases">
        <title>Chromosome-level genome assembly of a cyprinid fish Onychostoma macrolepis by integration of Nanopore Sequencing, Bionano and Hi-C technology.</title>
        <authorList>
            <person name="Wang D."/>
        </authorList>
    </citation>
    <scope>NUCLEOTIDE SEQUENCE [LARGE SCALE GENOMIC DNA]</scope>
    <source>
        <strain evidence="2">SWU-2019</strain>
        <tissue evidence="2">Muscle</tissue>
    </source>
</reference>
<organism evidence="2 3">
    <name type="scientific">Onychostoma macrolepis</name>
    <dbReference type="NCBI Taxonomy" id="369639"/>
    <lineage>
        <taxon>Eukaryota</taxon>
        <taxon>Metazoa</taxon>
        <taxon>Chordata</taxon>
        <taxon>Craniata</taxon>
        <taxon>Vertebrata</taxon>
        <taxon>Euteleostomi</taxon>
        <taxon>Actinopterygii</taxon>
        <taxon>Neopterygii</taxon>
        <taxon>Teleostei</taxon>
        <taxon>Ostariophysi</taxon>
        <taxon>Cypriniformes</taxon>
        <taxon>Cyprinidae</taxon>
        <taxon>Acrossocheilinae</taxon>
        <taxon>Onychostoma</taxon>
    </lineage>
</organism>
<keyword evidence="3" id="KW-1185">Reference proteome</keyword>
<name>A0A7J6CKE4_9TELE</name>
<comment type="caution">
    <text evidence="2">The sequence shown here is derived from an EMBL/GenBank/DDBJ whole genome shotgun (WGS) entry which is preliminary data.</text>
</comment>
<evidence type="ECO:0000313" key="2">
    <source>
        <dbReference type="EMBL" id="KAF4107626.1"/>
    </source>
</evidence>
<dbReference type="InterPro" id="IPR028001">
    <property type="entry name" value="SAXO5"/>
</dbReference>
<evidence type="ECO:0000313" key="3">
    <source>
        <dbReference type="Proteomes" id="UP000579812"/>
    </source>
</evidence>
<protein>
    <submittedName>
        <fullName evidence="2">Uncharacterized protein</fullName>
    </submittedName>
</protein>